<feature type="region of interest" description="Disordered" evidence="2">
    <location>
        <begin position="101"/>
        <end position="124"/>
    </location>
</feature>
<keyword evidence="1" id="KW-0175">Coiled coil</keyword>
<dbReference type="Proteomes" id="UP001295423">
    <property type="component" value="Unassembled WGS sequence"/>
</dbReference>
<feature type="compositionally biased region" description="Acidic residues" evidence="2">
    <location>
        <begin position="114"/>
        <end position="123"/>
    </location>
</feature>
<gene>
    <name evidence="3" type="ORF">CYCCA115_LOCUS13014</name>
</gene>
<proteinExistence type="predicted"/>
<sequence length="364" mass="40029">MAEDSIDDVIRTTNRARPSLLARPSITEGDFANVVGRPSIANAIQGSLRDINGALDELTVTPGSGSGSAGRRKKSGWRPSLKKQISNKLGIVSMDEMDGIGEDDVYDRSQRYGDDDDNSDLDLDGASLGLLQKELDGAMSEYTGSQGATSKDDSSDPSVIEGEFDNGFENYSVEDEDDYELPEANDPNNFIDVGDKPAGDGSEKNKKQGAAAPSESEPSAVRNSIPGEISIDTSPSVPTLKSAQEPLKETEKENTKNGSKPKMEEKNVSDQEYELGMQQVKYRALQEKMATSQAQSERMLTEQSEELETEKKAKSLVELQLLKLQQDYDRLSKEKEELYKVNKVQQKAILSLMSKLNTKTKRWL</sequence>
<keyword evidence="4" id="KW-1185">Reference proteome</keyword>
<protein>
    <submittedName>
        <fullName evidence="3">Uncharacterized protein</fullName>
    </submittedName>
</protein>
<feature type="compositionally biased region" description="Polar residues" evidence="2">
    <location>
        <begin position="231"/>
        <end position="242"/>
    </location>
</feature>
<comment type="caution">
    <text evidence="3">The sequence shown here is derived from an EMBL/GenBank/DDBJ whole genome shotgun (WGS) entry which is preliminary data.</text>
</comment>
<name>A0AAD2PUM3_9STRA</name>
<evidence type="ECO:0000313" key="4">
    <source>
        <dbReference type="Proteomes" id="UP001295423"/>
    </source>
</evidence>
<evidence type="ECO:0000256" key="2">
    <source>
        <dbReference type="SAM" id="MobiDB-lite"/>
    </source>
</evidence>
<feature type="coiled-coil region" evidence="1">
    <location>
        <begin position="282"/>
        <end position="341"/>
    </location>
</feature>
<feature type="region of interest" description="Disordered" evidence="2">
    <location>
        <begin position="141"/>
        <end position="272"/>
    </location>
</feature>
<dbReference type="EMBL" id="CAKOGP040001781">
    <property type="protein sequence ID" value="CAJ1951318.1"/>
    <property type="molecule type" value="Genomic_DNA"/>
</dbReference>
<evidence type="ECO:0000313" key="3">
    <source>
        <dbReference type="EMBL" id="CAJ1951318.1"/>
    </source>
</evidence>
<feature type="compositionally biased region" description="Acidic residues" evidence="2">
    <location>
        <begin position="162"/>
        <end position="183"/>
    </location>
</feature>
<organism evidence="3 4">
    <name type="scientific">Cylindrotheca closterium</name>
    <dbReference type="NCBI Taxonomy" id="2856"/>
    <lineage>
        <taxon>Eukaryota</taxon>
        <taxon>Sar</taxon>
        <taxon>Stramenopiles</taxon>
        <taxon>Ochrophyta</taxon>
        <taxon>Bacillariophyta</taxon>
        <taxon>Bacillariophyceae</taxon>
        <taxon>Bacillariophycidae</taxon>
        <taxon>Bacillariales</taxon>
        <taxon>Bacillariaceae</taxon>
        <taxon>Cylindrotheca</taxon>
    </lineage>
</organism>
<feature type="compositionally biased region" description="Low complexity" evidence="2">
    <location>
        <begin position="210"/>
        <end position="220"/>
    </location>
</feature>
<feature type="compositionally biased region" description="Basic and acidic residues" evidence="2">
    <location>
        <begin position="246"/>
        <end position="269"/>
    </location>
</feature>
<evidence type="ECO:0000256" key="1">
    <source>
        <dbReference type="SAM" id="Coils"/>
    </source>
</evidence>
<reference evidence="3" key="1">
    <citation type="submission" date="2023-08" db="EMBL/GenBank/DDBJ databases">
        <authorList>
            <person name="Audoor S."/>
            <person name="Bilcke G."/>
        </authorList>
    </citation>
    <scope>NUCLEOTIDE SEQUENCE</scope>
</reference>
<dbReference type="AlphaFoldDB" id="A0AAD2PUM3"/>
<accession>A0AAD2PUM3</accession>
<feature type="compositionally biased region" description="Basic and acidic residues" evidence="2">
    <location>
        <begin position="193"/>
        <end position="206"/>
    </location>
</feature>
<feature type="region of interest" description="Disordered" evidence="2">
    <location>
        <begin position="59"/>
        <end position="80"/>
    </location>
</feature>